<accession>A0A1P8MV28</accession>
<dbReference type="STRING" id="299262.BWR18_09860"/>
<protein>
    <recommendedName>
        <fullName evidence="4">DUF3592 domain-containing protein</fullName>
    </recommendedName>
</protein>
<dbReference type="KEGG" id="tom:BWR18_09860"/>
<feature type="transmembrane region" description="Helical" evidence="1">
    <location>
        <begin position="138"/>
        <end position="155"/>
    </location>
</feature>
<dbReference type="EMBL" id="CP019312">
    <property type="protein sequence ID" value="APX11946.1"/>
    <property type="molecule type" value="Genomic_DNA"/>
</dbReference>
<keyword evidence="1" id="KW-1133">Transmembrane helix</keyword>
<dbReference type="Proteomes" id="UP000186336">
    <property type="component" value="Chromosome"/>
</dbReference>
<evidence type="ECO:0000313" key="3">
    <source>
        <dbReference type="Proteomes" id="UP000186336"/>
    </source>
</evidence>
<evidence type="ECO:0000256" key="1">
    <source>
        <dbReference type="SAM" id="Phobius"/>
    </source>
</evidence>
<dbReference type="OrthoDB" id="7848349at2"/>
<keyword evidence="1" id="KW-0472">Membrane</keyword>
<evidence type="ECO:0000313" key="2">
    <source>
        <dbReference type="EMBL" id="APX11946.1"/>
    </source>
</evidence>
<gene>
    <name evidence="2" type="ORF">BWR18_09860</name>
</gene>
<organism evidence="2 3">
    <name type="scientific">Tateyamaria omphalii</name>
    <dbReference type="NCBI Taxonomy" id="299262"/>
    <lineage>
        <taxon>Bacteria</taxon>
        <taxon>Pseudomonadati</taxon>
        <taxon>Pseudomonadota</taxon>
        <taxon>Alphaproteobacteria</taxon>
        <taxon>Rhodobacterales</taxon>
        <taxon>Roseobacteraceae</taxon>
        <taxon>Tateyamaria</taxon>
    </lineage>
</organism>
<dbReference type="AlphaFoldDB" id="A0A1P8MV28"/>
<reference evidence="2 3" key="1">
    <citation type="submission" date="2017-01" db="EMBL/GenBank/DDBJ databases">
        <title>Complete genome of Tateyamaria omphalii DOK1-4 isolated from seawater in Dokdo.</title>
        <authorList>
            <person name="Kim J.H."/>
            <person name="Chi W.-J."/>
        </authorList>
    </citation>
    <scope>NUCLEOTIDE SEQUENCE [LARGE SCALE GENOMIC DNA]</scope>
    <source>
        <strain evidence="2 3">DOK1-4</strain>
    </source>
</reference>
<name>A0A1P8MV28_9RHOB</name>
<evidence type="ECO:0008006" key="4">
    <source>
        <dbReference type="Google" id="ProtNLM"/>
    </source>
</evidence>
<keyword evidence="1" id="KW-0812">Transmembrane</keyword>
<feature type="transmembrane region" description="Helical" evidence="1">
    <location>
        <begin position="20"/>
        <end position="37"/>
    </location>
</feature>
<sequence length="258" mass="29363">MRDYTHGPAPGFFRLWWGNNALFPILLAVSFGLLMVFEYQEAAFAADLDVQGVVVEATAVDRREISVRRYGQTERDYYVTFQYVAGGETQIVERKVPRHVYRAMTLGAVRDIRYVRASPRQMEYTVGGTRDTGQRVRWLALALGLATLGVFWWTARPAVEALRARRFGAAEWARVVRIDERVTRTKNGTTKRYVLAWQDHRGERGESLPSLSSDRYLRYPSGSEIEVYRDSRGKTWWVGDVGPRAAAPPVPDVSKPTS</sequence>
<keyword evidence="3" id="KW-1185">Reference proteome</keyword>
<dbReference type="RefSeq" id="WP_076627859.1">
    <property type="nucleotide sequence ID" value="NZ_CP019312.1"/>
</dbReference>
<proteinExistence type="predicted"/>